<comment type="caution">
    <text evidence="1">The sequence shown here is derived from an EMBL/GenBank/DDBJ whole genome shotgun (WGS) entry which is preliminary data.</text>
</comment>
<reference evidence="2" key="1">
    <citation type="journal article" date="2023" name="G3 (Bethesda)">
        <title>Genome assembly and association tests identify interacting loci associated with vigor, precocity, and sex in interspecific pistachio rootstocks.</title>
        <authorList>
            <person name="Palmer W."/>
            <person name="Jacygrad E."/>
            <person name="Sagayaradj S."/>
            <person name="Cavanaugh K."/>
            <person name="Han R."/>
            <person name="Bertier L."/>
            <person name="Beede B."/>
            <person name="Kafkas S."/>
            <person name="Golino D."/>
            <person name="Preece J."/>
            <person name="Michelmore R."/>
        </authorList>
    </citation>
    <scope>NUCLEOTIDE SEQUENCE [LARGE SCALE GENOMIC DNA]</scope>
</reference>
<proteinExistence type="predicted"/>
<dbReference type="Proteomes" id="UP001164250">
    <property type="component" value="Chromosome 15"/>
</dbReference>
<sequence length="42" mass="4619">MASKDGRGPSIWDPFIQVPDERNGKPTMILSENGMDQPGNMT</sequence>
<gene>
    <name evidence="1" type="ORF">Patl1_33591</name>
</gene>
<protein>
    <submittedName>
        <fullName evidence="1">Uncharacterized protein</fullName>
    </submittedName>
</protein>
<evidence type="ECO:0000313" key="1">
    <source>
        <dbReference type="EMBL" id="KAJ0075981.1"/>
    </source>
</evidence>
<name>A0ACC0ZRY8_9ROSI</name>
<dbReference type="EMBL" id="CM047910">
    <property type="protein sequence ID" value="KAJ0075981.1"/>
    <property type="molecule type" value="Genomic_DNA"/>
</dbReference>
<organism evidence="1 2">
    <name type="scientific">Pistacia atlantica</name>
    <dbReference type="NCBI Taxonomy" id="434234"/>
    <lineage>
        <taxon>Eukaryota</taxon>
        <taxon>Viridiplantae</taxon>
        <taxon>Streptophyta</taxon>
        <taxon>Embryophyta</taxon>
        <taxon>Tracheophyta</taxon>
        <taxon>Spermatophyta</taxon>
        <taxon>Magnoliopsida</taxon>
        <taxon>eudicotyledons</taxon>
        <taxon>Gunneridae</taxon>
        <taxon>Pentapetalae</taxon>
        <taxon>rosids</taxon>
        <taxon>malvids</taxon>
        <taxon>Sapindales</taxon>
        <taxon>Anacardiaceae</taxon>
        <taxon>Pistacia</taxon>
    </lineage>
</organism>
<accession>A0ACC0ZRY8</accession>
<keyword evidence="2" id="KW-1185">Reference proteome</keyword>
<evidence type="ECO:0000313" key="2">
    <source>
        <dbReference type="Proteomes" id="UP001164250"/>
    </source>
</evidence>